<dbReference type="Proteomes" id="UP000321424">
    <property type="component" value="Unassembled WGS sequence"/>
</dbReference>
<proteinExistence type="predicted"/>
<reference evidence="2 3" key="1">
    <citation type="submission" date="2019-07" db="EMBL/GenBank/DDBJ databases">
        <title>Whole genome shotgun sequence of Nocardia ninae NBRC 108245.</title>
        <authorList>
            <person name="Hosoyama A."/>
            <person name="Uohara A."/>
            <person name="Ohji S."/>
            <person name="Ichikawa N."/>
        </authorList>
    </citation>
    <scope>NUCLEOTIDE SEQUENCE [LARGE SCALE GENOMIC DNA]</scope>
    <source>
        <strain evidence="2 3">NBRC 108245</strain>
    </source>
</reference>
<gene>
    <name evidence="2" type="ORF">NN4_27570</name>
</gene>
<accession>A0A511MDR8</accession>
<sequence length="309" mass="34053">MFDDPPPMTGHPMAAAYTRAMTGWLDKVMILDTDVFYDPDDLAALVLAAGTVPNLVVITADETGGRRARLARHALDLLDRADVPVIAGLELPGGERRFLMDDYLDGLKPQPDDLVDSVARICATTTGLIDWVGMGPMTNYAAVVTAAPELAERFVLTQMGGWIDKYRDKSRASHNLRTDTVSAGLGLRVAHKPRLMLSDFTNAPAIHITPEWALMGSLRSSVHPAAKLLVANFDVWFERRGGSWMHDPLALSLGLNLPFVRLRSEWLRIAPDARLYRDLDGRVMEVSSAVDYSGFLDWFHEGLLAGVCR</sequence>
<dbReference type="AlphaFoldDB" id="A0A511MDR8"/>
<dbReference type="SUPFAM" id="SSF53590">
    <property type="entry name" value="Nucleoside hydrolase"/>
    <property type="match status" value="1"/>
</dbReference>
<keyword evidence="3" id="KW-1185">Reference proteome</keyword>
<evidence type="ECO:0000313" key="2">
    <source>
        <dbReference type="EMBL" id="GEM38238.1"/>
    </source>
</evidence>
<organism evidence="2 3">
    <name type="scientific">Nocardia ninae NBRC 108245</name>
    <dbReference type="NCBI Taxonomy" id="1210091"/>
    <lineage>
        <taxon>Bacteria</taxon>
        <taxon>Bacillati</taxon>
        <taxon>Actinomycetota</taxon>
        <taxon>Actinomycetes</taxon>
        <taxon>Mycobacteriales</taxon>
        <taxon>Nocardiaceae</taxon>
        <taxon>Nocardia</taxon>
    </lineage>
</organism>
<comment type="caution">
    <text evidence="2">The sequence shown here is derived from an EMBL/GenBank/DDBJ whole genome shotgun (WGS) entry which is preliminary data.</text>
</comment>
<dbReference type="GO" id="GO:0016799">
    <property type="term" value="F:hydrolase activity, hydrolyzing N-glycosyl compounds"/>
    <property type="evidence" value="ECO:0007669"/>
    <property type="project" value="InterPro"/>
</dbReference>
<dbReference type="Pfam" id="PF01156">
    <property type="entry name" value="IU_nuc_hydro"/>
    <property type="match status" value="1"/>
</dbReference>
<evidence type="ECO:0000313" key="3">
    <source>
        <dbReference type="Proteomes" id="UP000321424"/>
    </source>
</evidence>
<feature type="domain" description="Inosine/uridine-preferring nucleoside hydrolase" evidence="1">
    <location>
        <begin position="29"/>
        <end position="256"/>
    </location>
</feature>
<name>A0A511MDR8_9NOCA</name>
<protein>
    <recommendedName>
        <fullName evidence="1">Inosine/uridine-preferring nucleoside hydrolase domain-containing protein</fullName>
    </recommendedName>
</protein>
<dbReference type="InterPro" id="IPR001910">
    <property type="entry name" value="Inosine/uridine_hydrolase_dom"/>
</dbReference>
<dbReference type="RefSeq" id="WP_147130318.1">
    <property type="nucleotide sequence ID" value="NZ_BJXA01000014.1"/>
</dbReference>
<dbReference type="OrthoDB" id="4513390at2"/>
<evidence type="ECO:0000259" key="1">
    <source>
        <dbReference type="Pfam" id="PF01156"/>
    </source>
</evidence>
<dbReference type="EMBL" id="BJXA01000014">
    <property type="protein sequence ID" value="GEM38238.1"/>
    <property type="molecule type" value="Genomic_DNA"/>
</dbReference>
<dbReference type="InterPro" id="IPR036452">
    <property type="entry name" value="Ribo_hydro-like"/>
</dbReference>
<dbReference type="Gene3D" id="3.90.245.10">
    <property type="entry name" value="Ribonucleoside hydrolase-like"/>
    <property type="match status" value="1"/>
</dbReference>